<dbReference type="Gene3D" id="1.10.1040.10">
    <property type="entry name" value="N-(1-d-carboxylethyl)-l-norvaline Dehydrogenase, domain 2"/>
    <property type="match status" value="1"/>
</dbReference>
<dbReference type="EMBL" id="JBHSDL010000025">
    <property type="protein sequence ID" value="MFC4376774.1"/>
    <property type="molecule type" value="Genomic_DNA"/>
</dbReference>
<reference evidence="6" key="1">
    <citation type="journal article" date="2019" name="Int. J. Syst. Evol. Microbiol.">
        <title>The Global Catalogue of Microorganisms (GCM) 10K type strain sequencing project: providing services to taxonomists for standard genome sequencing and annotation.</title>
        <authorList>
            <consortium name="The Broad Institute Genomics Platform"/>
            <consortium name="The Broad Institute Genome Sequencing Center for Infectious Disease"/>
            <person name="Wu L."/>
            <person name="Ma J."/>
        </authorList>
    </citation>
    <scope>NUCLEOTIDE SEQUENCE [LARGE SCALE GENOMIC DNA]</scope>
    <source>
        <strain evidence="6">IBRC-M 10490</strain>
    </source>
</reference>
<dbReference type="InterPro" id="IPR015815">
    <property type="entry name" value="HIBADH-related"/>
</dbReference>
<dbReference type="PANTHER" id="PTHR43580">
    <property type="entry name" value="OXIDOREDUCTASE GLYR1-RELATED"/>
    <property type="match status" value="1"/>
</dbReference>
<comment type="similarity">
    <text evidence="1">Belongs to the HIBADH-related family.</text>
</comment>
<dbReference type="InterPro" id="IPR051265">
    <property type="entry name" value="HIBADH-related_NP60_sf"/>
</dbReference>
<evidence type="ECO:0000313" key="5">
    <source>
        <dbReference type="EMBL" id="MFC4376774.1"/>
    </source>
</evidence>
<keyword evidence="2 5" id="KW-0560">Oxidoreductase</keyword>
<dbReference type="InterPro" id="IPR013328">
    <property type="entry name" value="6PGD_dom2"/>
</dbReference>
<dbReference type="Pfam" id="PF21761">
    <property type="entry name" value="RedAm-like_C"/>
    <property type="match status" value="1"/>
</dbReference>
<dbReference type="PANTHER" id="PTHR43580:SF2">
    <property type="entry name" value="CYTOKINE-LIKE NUCLEAR FACTOR N-PAC"/>
    <property type="match status" value="1"/>
</dbReference>
<sequence>MTHLSNTVQDNRISLLGLGPMGSALGGALLKQGHRLTVWNRTPGKADDLVAKGAQQARTVAEAATASTITIVCLNDYPTMYRVLDGAAAELEGKVLVNLNSGTPSEARAALAWSAERGIDYLEGAIMVPPHLIGEPGAVILYSGDQGVFDRHRTTLASLGDPRYLGADIGLAVLYNTALLDMMYTTINGWLHATALLDSANVSAQKFAELALGWFMPTVVDYASLTEQAPDLDAAHYPGELGTLAMNLNALEHITRTSEEQGVHSDHPRLMKELAERAIAEGHGSQNYFAVYELFKKTDSAAAAHRAFLATTAGGHAKSL</sequence>
<dbReference type="Proteomes" id="UP001595844">
    <property type="component" value="Unassembled WGS sequence"/>
</dbReference>
<evidence type="ECO:0000313" key="6">
    <source>
        <dbReference type="Proteomes" id="UP001595844"/>
    </source>
</evidence>
<proteinExistence type="inferred from homology"/>
<gene>
    <name evidence="5" type="ORF">ACFO5K_22035</name>
</gene>
<dbReference type="EC" id="1.1.-.-" evidence="5"/>
<evidence type="ECO:0000259" key="3">
    <source>
        <dbReference type="Pfam" id="PF03446"/>
    </source>
</evidence>
<protein>
    <submittedName>
        <fullName evidence="5">NAD(P)-dependent oxidoreductase</fullName>
        <ecNumber evidence="5">1.1.-.-</ecNumber>
    </submittedName>
</protein>
<name>A0ABV8VMH2_9NOCA</name>
<dbReference type="Pfam" id="PF03446">
    <property type="entry name" value="NAD_binding_2"/>
    <property type="match status" value="1"/>
</dbReference>
<feature type="domain" description="NADPH-dependent reductive aminase-like C-terminal" evidence="4">
    <location>
        <begin position="168"/>
        <end position="297"/>
    </location>
</feature>
<evidence type="ECO:0000256" key="1">
    <source>
        <dbReference type="ARBA" id="ARBA00009080"/>
    </source>
</evidence>
<keyword evidence="6" id="KW-1185">Reference proteome</keyword>
<dbReference type="InterPro" id="IPR006115">
    <property type="entry name" value="6PGDH_NADP-bd"/>
</dbReference>
<dbReference type="InterPro" id="IPR036291">
    <property type="entry name" value="NAD(P)-bd_dom_sf"/>
</dbReference>
<dbReference type="GO" id="GO:0016491">
    <property type="term" value="F:oxidoreductase activity"/>
    <property type="evidence" value="ECO:0007669"/>
    <property type="project" value="UniProtKB-KW"/>
</dbReference>
<comment type="caution">
    <text evidence="5">The sequence shown here is derived from an EMBL/GenBank/DDBJ whole genome shotgun (WGS) entry which is preliminary data.</text>
</comment>
<dbReference type="SUPFAM" id="SSF51735">
    <property type="entry name" value="NAD(P)-binding Rossmann-fold domains"/>
    <property type="match status" value="1"/>
</dbReference>
<dbReference type="InterPro" id="IPR048666">
    <property type="entry name" value="RedAm-like_C"/>
</dbReference>
<dbReference type="RefSeq" id="WP_378566107.1">
    <property type="nucleotide sequence ID" value="NZ_JBHSDL010000025.1"/>
</dbReference>
<organism evidence="5 6">
    <name type="scientific">Nocardia halotolerans</name>
    <dbReference type="NCBI Taxonomy" id="1755878"/>
    <lineage>
        <taxon>Bacteria</taxon>
        <taxon>Bacillati</taxon>
        <taxon>Actinomycetota</taxon>
        <taxon>Actinomycetes</taxon>
        <taxon>Mycobacteriales</taxon>
        <taxon>Nocardiaceae</taxon>
        <taxon>Nocardia</taxon>
    </lineage>
</organism>
<evidence type="ECO:0000256" key="2">
    <source>
        <dbReference type="ARBA" id="ARBA00023002"/>
    </source>
</evidence>
<dbReference type="PIRSF" id="PIRSF000103">
    <property type="entry name" value="HIBADH"/>
    <property type="match status" value="1"/>
</dbReference>
<feature type="domain" description="6-phosphogluconate dehydrogenase NADP-binding" evidence="3">
    <location>
        <begin position="12"/>
        <end position="161"/>
    </location>
</feature>
<evidence type="ECO:0000259" key="4">
    <source>
        <dbReference type="Pfam" id="PF21761"/>
    </source>
</evidence>
<dbReference type="Gene3D" id="3.40.50.720">
    <property type="entry name" value="NAD(P)-binding Rossmann-like Domain"/>
    <property type="match status" value="1"/>
</dbReference>
<accession>A0ABV8VMH2</accession>